<evidence type="ECO:0000313" key="3">
    <source>
        <dbReference type="EMBL" id="OHV32394.1"/>
    </source>
</evidence>
<name>A0A1S1QJB3_9ACTN</name>
<sequence>MDGQGEHPATETPPAGDAAQARPGGPEPEPAGAGAVSPPRDRETPPLAGRLHYLIGGTLPPRYNDWVSNDLTGPGWRVRQALRPFLLMVPFAIVFALLPGQVSVRLTLVVFLLLSGIGLGFATSGFFRNRRLEQHGFPPVFTVSED</sequence>
<feature type="compositionally biased region" description="Low complexity" evidence="1">
    <location>
        <begin position="18"/>
        <end position="38"/>
    </location>
</feature>
<organism evidence="3 4">
    <name type="scientific">Parafrankia soli</name>
    <dbReference type="NCBI Taxonomy" id="2599596"/>
    <lineage>
        <taxon>Bacteria</taxon>
        <taxon>Bacillati</taxon>
        <taxon>Actinomycetota</taxon>
        <taxon>Actinomycetes</taxon>
        <taxon>Frankiales</taxon>
        <taxon>Frankiaceae</taxon>
        <taxon>Parafrankia</taxon>
    </lineage>
</organism>
<dbReference type="InterPro" id="IPR035197">
    <property type="entry name" value="DUF5313"/>
</dbReference>
<reference evidence="4" key="1">
    <citation type="submission" date="2016-07" db="EMBL/GenBank/DDBJ databases">
        <title>Frankia sp. NRRL B-16219 Genome sequencing.</title>
        <authorList>
            <person name="Ghodhbane-Gtari F."/>
            <person name="Swanson E."/>
            <person name="Gueddou A."/>
            <person name="Louati M."/>
            <person name="Nouioui I."/>
            <person name="Hezbri K."/>
            <person name="Abebe-Akele F."/>
            <person name="Simpson S."/>
            <person name="Morris K."/>
            <person name="Thomas K."/>
            <person name="Gtari M."/>
            <person name="Tisa L.S."/>
        </authorList>
    </citation>
    <scope>NUCLEOTIDE SEQUENCE [LARGE SCALE GENOMIC DNA]</scope>
    <source>
        <strain evidence="4">NRRL B-16219</strain>
    </source>
</reference>
<evidence type="ECO:0008006" key="5">
    <source>
        <dbReference type="Google" id="ProtNLM"/>
    </source>
</evidence>
<dbReference type="EMBL" id="MAXA01000157">
    <property type="protein sequence ID" value="OHV32394.1"/>
    <property type="molecule type" value="Genomic_DNA"/>
</dbReference>
<keyword evidence="2" id="KW-0812">Transmembrane</keyword>
<keyword evidence="2" id="KW-0472">Membrane</keyword>
<feature type="region of interest" description="Disordered" evidence="1">
    <location>
        <begin position="1"/>
        <end position="47"/>
    </location>
</feature>
<evidence type="ECO:0000256" key="2">
    <source>
        <dbReference type="SAM" id="Phobius"/>
    </source>
</evidence>
<proteinExistence type="predicted"/>
<comment type="caution">
    <text evidence="3">The sequence shown here is derived from an EMBL/GenBank/DDBJ whole genome shotgun (WGS) entry which is preliminary data.</text>
</comment>
<dbReference type="AlphaFoldDB" id="A0A1S1QJB3"/>
<dbReference type="OrthoDB" id="5195204at2"/>
<evidence type="ECO:0000256" key="1">
    <source>
        <dbReference type="SAM" id="MobiDB-lite"/>
    </source>
</evidence>
<dbReference type="Proteomes" id="UP000179769">
    <property type="component" value="Unassembled WGS sequence"/>
</dbReference>
<gene>
    <name evidence="3" type="ORF">BBK14_33815</name>
</gene>
<evidence type="ECO:0000313" key="4">
    <source>
        <dbReference type="Proteomes" id="UP000179769"/>
    </source>
</evidence>
<accession>A0A1S1QJB3</accession>
<keyword evidence="4" id="KW-1185">Reference proteome</keyword>
<dbReference type="RefSeq" id="WP_071062467.1">
    <property type="nucleotide sequence ID" value="NZ_MAXA01000157.1"/>
</dbReference>
<feature type="transmembrane region" description="Helical" evidence="2">
    <location>
        <begin position="85"/>
        <end position="102"/>
    </location>
</feature>
<protein>
    <recommendedName>
        <fullName evidence="5">DUF5313 domain-containing protein</fullName>
    </recommendedName>
</protein>
<keyword evidence="2" id="KW-1133">Transmembrane helix</keyword>
<feature type="transmembrane region" description="Helical" evidence="2">
    <location>
        <begin position="108"/>
        <end position="127"/>
    </location>
</feature>
<dbReference type="Pfam" id="PF17240">
    <property type="entry name" value="DUF5313"/>
    <property type="match status" value="1"/>
</dbReference>